<keyword evidence="4 8" id="KW-1133">Transmembrane helix</keyword>
<evidence type="ECO:0000313" key="11">
    <source>
        <dbReference type="EMBL" id="TDR22806.1"/>
    </source>
</evidence>
<sequence>MKRLIIMFIMLCLSFGTLAAQNVDLKELLDQVKQGGVKDAKDNADRLNYFKQNREQQARLLAEIKALRSEQENLSKQYEQLFEEQDAQIILMEDDLNLKLGGLKELFGVLQQSAGDARVQFENSITQKQFPQRAAFMADLAGKMGDTNRFATLSEIEDFWFEIQREIIETGKVINFKTMVVGADGIESEQTVTRLGAFNALSNGKYLEFKPETGRLLVLPRQPESRFVSRAEDFQAISSGMGSVAIDPTRGGLLSKLVEKPNLMEQVAQGKTVGYVIIGLGIIGLLVALYRFIVLMGISAKVNAQIKNLNNPGDNPLGRILNVYKVRGGDDLEAMEIRIGEAILNETPKLNKWLPFIKIISAVAPLLGLLGTVTGMINTFQALTLFGTGDPKMMAGGISTALITTVLGLVVAIPMLFLHSIVASKAKAVTEVLQQQAAGMIAEIAERK</sequence>
<feature type="coiled-coil region" evidence="7">
    <location>
        <begin position="50"/>
        <end position="84"/>
    </location>
</feature>
<keyword evidence="2" id="KW-1003">Cell membrane</keyword>
<dbReference type="OrthoDB" id="4045at2"/>
<keyword evidence="9" id="KW-0732">Signal</keyword>
<accession>A0A4R6XSR4</accession>
<organism evidence="11 12">
    <name type="scientific">Marinicella litoralis</name>
    <dbReference type="NCBI Taxonomy" id="644220"/>
    <lineage>
        <taxon>Bacteria</taxon>
        <taxon>Pseudomonadati</taxon>
        <taxon>Pseudomonadota</taxon>
        <taxon>Gammaproteobacteria</taxon>
        <taxon>Lysobacterales</taxon>
        <taxon>Marinicellaceae</taxon>
        <taxon>Marinicella</taxon>
    </lineage>
</organism>
<keyword evidence="6" id="KW-0813">Transport</keyword>
<proteinExistence type="inferred from homology"/>
<name>A0A4R6XSR4_9GAMM</name>
<feature type="signal peptide" evidence="9">
    <location>
        <begin position="1"/>
        <end position="19"/>
    </location>
</feature>
<dbReference type="AlphaFoldDB" id="A0A4R6XSR4"/>
<evidence type="ECO:0000256" key="7">
    <source>
        <dbReference type="SAM" id="Coils"/>
    </source>
</evidence>
<comment type="subcellular location">
    <subcellularLocation>
        <location evidence="1">Cell membrane</location>
        <topology evidence="1">Multi-pass membrane protein</topology>
    </subcellularLocation>
    <subcellularLocation>
        <location evidence="6">Membrane</location>
        <topology evidence="6">Multi-pass membrane protein</topology>
    </subcellularLocation>
</comment>
<protein>
    <submittedName>
        <fullName evidence="11">Outer membrane transport energization protein ExbB</fullName>
    </submittedName>
</protein>
<dbReference type="PIRSF" id="PIRSF037714">
    <property type="entry name" value="TolR"/>
    <property type="match status" value="1"/>
</dbReference>
<keyword evidence="6" id="KW-0653">Protein transport</keyword>
<evidence type="ECO:0000256" key="1">
    <source>
        <dbReference type="ARBA" id="ARBA00004651"/>
    </source>
</evidence>
<keyword evidence="3 8" id="KW-0812">Transmembrane</keyword>
<keyword evidence="7" id="KW-0175">Coiled coil</keyword>
<evidence type="ECO:0000256" key="9">
    <source>
        <dbReference type="SAM" id="SignalP"/>
    </source>
</evidence>
<feature type="chain" id="PRO_5020558836" evidence="9">
    <location>
        <begin position="20"/>
        <end position="448"/>
    </location>
</feature>
<reference evidence="11 12" key="1">
    <citation type="submission" date="2019-03" db="EMBL/GenBank/DDBJ databases">
        <title>Genomic Encyclopedia of Type Strains, Phase IV (KMG-IV): sequencing the most valuable type-strain genomes for metagenomic binning, comparative biology and taxonomic classification.</title>
        <authorList>
            <person name="Goeker M."/>
        </authorList>
    </citation>
    <scope>NUCLEOTIDE SEQUENCE [LARGE SCALE GENOMIC DNA]</scope>
    <source>
        <strain evidence="11 12">DSM 25488</strain>
    </source>
</reference>
<feature type="domain" description="MotA/TolQ/ExbB proton channel" evidence="10">
    <location>
        <begin position="325"/>
        <end position="434"/>
    </location>
</feature>
<evidence type="ECO:0000256" key="4">
    <source>
        <dbReference type="ARBA" id="ARBA00022989"/>
    </source>
</evidence>
<dbReference type="GO" id="GO:0017038">
    <property type="term" value="P:protein import"/>
    <property type="evidence" value="ECO:0007669"/>
    <property type="project" value="TreeGrafter"/>
</dbReference>
<comment type="similarity">
    <text evidence="6">Belongs to the exbB/tolQ family.</text>
</comment>
<dbReference type="PANTHER" id="PTHR30625:SF11">
    <property type="entry name" value="MOTA_TOLQ_EXBB PROTON CHANNEL DOMAIN-CONTAINING PROTEIN"/>
    <property type="match status" value="1"/>
</dbReference>
<comment type="caution">
    <text evidence="11">The sequence shown here is derived from an EMBL/GenBank/DDBJ whole genome shotgun (WGS) entry which is preliminary data.</text>
</comment>
<dbReference type="PANTHER" id="PTHR30625">
    <property type="entry name" value="PROTEIN TOLQ"/>
    <property type="match status" value="1"/>
</dbReference>
<dbReference type="Pfam" id="PF01618">
    <property type="entry name" value="MotA_ExbB"/>
    <property type="match status" value="1"/>
</dbReference>
<evidence type="ECO:0000259" key="10">
    <source>
        <dbReference type="Pfam" id="PF01618"/>
    </source>
</evidence>
<gene>
    <name evidence="11" type="ORF">C8D91_1299</name>
</gene>
<dbReference type="EMBL" id="SNZB01000002">
    <property type="protein sequence ID" value="TDR22806.1"/>
    <property type="molecule type" value="Genomic_DNA"/>
</dbReference>
<dbReference type="GO" id="GO:0005886">
    <property type="term" value="C:plasma membrane"/>
    <property type="evidence" value="ECO:0007669"/>
    <property type="project" value="UniProtKB-SubCell"/>
</dbReference>
<evidence type="ECO:0000313" key="12">
    <source>
        <dbReference type="Proteomes" id="UP000295724"/>
    </source>
</evidence>
<evidence type="ECO:0000256" key="8">
    <source>
        <dbReference type="SAM" id="Phobius"/>
    </source>
</evidence>
<feature type="transmembrane region" description="Helical" evidence="8">
    <location>
        <begin position="273"/>
        <end position="293"/>
    </location>
</feature>
<dbReference type="Proteomes" id="UP000295724">
    <property type="component" value="Unassembled WGS sequence"/>
</dbReference>
<keyword evidence="12" id="KW-1185">Reference proteome</keyword>
<evidence type="ECO:0000256" key="2">
    <source>
        <dbReference type="ARBA" id="ARBA00022475"/>
    </source>
</evidence>
<feature type="transmembrane region" description="Helical" evidence="8">
    <location>
        <begin position="397"/>
        <end position="418"/>
    </location>
</feature>
<keyword evidence="5 8" id="KW-0472">Membrane</keyword>
<dbReference type="InterPro" id="IPR050790">
    <property type="entry name" value="ExbB/TolQ_transport"/>
</dbReference>
<dbReference type="InterPro" id="IPR017270">
    <property type="entry name" value="MotA/TolQ/ExbB-rel"/>
</dbReference>
<dbReference type="RefSeq" id="WP_099019421.1">
    <property type="nucleotide sequence ID" value="NZ_NIHB01000002.1"/>
</dbReference>
<evidence type="ECO:0000256" key="5">
    <source>
        <dbReference type="ARBA" id="ARBA00023136"/>
    </source>
</evidence>
<feature type="transmembrane region" description="Helical" evidence="8">
    <location>
        <begin position="356"/>
        <end position="377"/>
    </location>
</feature>
<evidence type="ECO:0000256" key="6">
    <source>
        <dbReference type="RuleBase" id="RU004057"/>
    </source>
</evidence>
<dbReference type="InterPro" id="IPR002898">
    <property type="entry name" value="MotA_ExbB_proton_chnl"/>
</dbReference>
<evidence type="ECO:0000256" key="3">
    <source>
        <dbReference type="ARBA" id="ARBA00022692"/>
    </source>
</evidence>